<evidence type="ECO:0000313" key="2">
    <source>
        <dbReference type="Proteomes" id="UP000256779"/>
    </source>
</evidence>
<organism evidence="1 2">
    <name type="scientific">Marinoscillum furvescens DSM 4134</name>
    <dbReference type="NCBI Taxonomy" id="1122208"/>
    <lineage>
        <taxon>Bacteria</taxon>
        <taxon>Pseudomonadati</taxon>
        <taxon>Bacteroidota</taxon>
        <taxon>Cytophagia</taxon>
        <taxon>Cytophagales</taxon>
        <taxon>Reichenbachiellaceae</taxon>
        <taxon>Marinoscillum</taxon>
    </lineage>
</organism>
<accession>A0A3D9L9S2</accession>
<keyword evidence="2" id="KW-1185">Reference proteome</keyword>
<dbReference type="EMBL" id="QREG01000002">
    <property type="protein sequence ID" value="REE02003.1"/>
    <property type="molecule type" value="Genomic_DNA"/>
</dbReference>
<dbReference type="Proteomes" id="UP000256779">
    <property type="component" value="Unassembled WGS sequence"/>
</dbReference>
<evidence type="ECO:0000313" key="1">
    <source>
        <dbReference type="EMBL" id="REE02003.1"/>
    </source>
</evidence>
<sequence length="33" mass="3641">MILLAAIRYFISDIGVNKVIDWEYVKNAGITGG</sequence>
<protein>
    <submittedName>
        <fullName evidence="1">Uncharacterized protein</fullName>
    </submittedName>
</protein>
<proteinExistence type="predicted"/>
<reference evidence="1 2" key="1">
    <citation type="submission" date="2018-07" db="EMBL/GenBank/DDBJ databases">
        <title>Genomic Encyclopedia of Type Strains, Phase IV (KMG-IV): sequencing the most valuable type-strain genomes for metagenomic binning, comparative biology and taxonomic classification.</title>
        <authorList>
            <person name="Goeker M."/>
        </authorList>
    </citation>
    <scope>NUCLEOTIDE SEQUENCE [LARGE SCALE GENOMIC DNA]</scope>
    <source>
        <strain evidence="1 2">DSM 4134</strain>
    </source>
</reference>
<gene>
    <name evidence="1" type="ORF">C7460_10221</name>
</gene>
<dbReference type="AlphaFoldDB" id="A0A3D9L9S2"/>
<comment type="caution">
    <text evidence="1">The sequence shown here is derived from an EMBL/GenBank/DDBJ whole genome shotgun (WGS) entry which is preliminary data.</text>
</comment>
<name>A0A3D9L9S2_MARFU</name>